<dbReference type="SUPFAM" id="SSF48498">
    <property type="entry name" value="Tetracyclin repressor-like, C-terminal domain"/>
    <property type="match status" value="1"/>
</dbReference>
<dbReference type="Proteomes" id="UP001500689">
    <property type="component" value="Unassembled WGS sequence"/>
</dbReference>
<feature type="DNA-binding region" description="H-T-H motif" evidence="4">
    <location>
        <begin position="29"/>
        <end position="48"/>
    </location>
</feature>
<dbReference type="EMBL" id="BAAAZN010000016">
    <property type="protein sequence ID" value="GAA3570121.1"/>
    <property type="molecule type" value="Genomic_DNA"/>
</dbReference>
<keyword evidence="3" id="KW-0804">Transcription</keyword>
<reference evidence="7" key="1">
    <citation type="journal article" date="2019" name="Int. J. Syst. Evol. Microbiol.">
        <title>The Global Catalogue of Microorganisms (GCM) 10K type strain sequencing project: providing services to taxonomists for standard genome sequencing and annotation.</title>
        <authorList>
            <consortium name="The Broad Institute Genomics Platform"/>
            <consortium name="The Broad Institute Genome Sequencing Center for Infectious Disease"/>
            <person name="Wu L."/>
            <person name="Ma J."/>
        </authorList>
    </citation>
    <scope>NUCLEOTIDE SEQUENCE [LARGE SCALE GENOMIC DNA]</scope>
    <source>
        <strain evidence="7">JCM 16898</strain>
    </source>
</reference>
<dbReference type="InterPro" id="IPR001647">
    <property type="entry name" value="HTH_TetR"/>
</dbReference>
<dbReference type="PANTHER" id="PTHR47506">
    <property type="entry name" value="TRANSCRIPTIONAL REGULATORY PROTEIN"/>
    <property type="match status" value="1"/>
</dbReference>
<comment type="caution">
    <text evidence="6">The sequence shown here is derived from an EMBL/GenBank/DDBJ whole genome shotgun (WGS) entry which is preliminary data.</text>
</comment>
<evidence type="ECO:0000259" key="5">
    <source>
        <dbReference type="PROSITE" id="PS50977"/>
    </source>
</evidence>
<accession>A0ABP6XPH0</accession>
<proteinExistence type="predicted"/>
<evidence type="ECO:0000313" key="6">
    <source>
        <dbReference type="EMBL" id="GAA3570121.1"/>
    </source>
</evidence>
<dbReference type="PANTHER" id="PTHR47506:SF1">
    <property type="entry name" value="HTH-TYPE TRANSCRIPTIONAL REGULATOR YJDC"/>
    <property type="match status" value="1"/>
</dbReference>
<name>A0ABP6XPH0_9PSEU</name>
<evidence type="ECO:0000256" key="4">
    <source>
        <dbReference type="PROSITE-ProRule" id="PRU00335"/>
    </source>
</evidence>
<dbReference type="Gene3D" id="1.10.357.10">
    <property type="entry name" value="Tetracycline Repressor, domain 2"/>
    <property type="match status" value="1"/>
</dbReference>
<dbReference type="RefSeq" id="WP_344866332.1">
    <property type="nucleotide sequence ID" value="NZ_BAAAZN010000016.1"/>
</dbReference>
<organism evidence="6 7">
    <name type="scientific">Amycolatopsis ultiminotia</name>
    <dbReference type="NCBI Taxonomy" id="543629"/>
    <lineage>
        <taxon>Bacteria</taxon>
        <taxon>Bacillati</taxon>
        <taxon>Actinomycetota</taxon>
        <taxon>Actinomycetes</taxon>
        <taxon>Pseudonocardiales</taxon>
        <taxon>Pseudonocardiaceae</taxon>
        <taxon>Amycolatopsis</taxon>
    </lineage>
</organism>
<evidence type="ECO:0000256" key="1">
    <source>
        <dbReference type="ARBA" id="ARBA00023015"/>
    </source>
</evidence>
<dbReference type="Gene3D" id="1.10.10.60">
    <property type="entry name" value="Homeodomain-like"/>
    <property type="match status" value="1"/>
</dbReference>
<keyword evidence="7" id="KW-1185">Reference proteome</keyword>
<dbReference type="Pfam" id="PF16925">
    <property type="entry name" value="TetR_C_13"/>
    <property type="match status" value="1"/>
</dbReference>
<sequence length="194" mass="21055">MPRPREFDEAEALEGAMNAFWARGFEATSTDDLCTATGLGRSSIYNTFSSKRELFRRTLDHYRLRGAESRAALLEGAADGLDAIRRLLTDVIEDELAHGRRGCLIVNTVAEFGTTDAEISAQVEADSQAYLSAITHVARTGQADGSVTRDRDAHDLAQFVHSTVSGLRVMSRRGAERSALEAVADIAVAAVARR</sequence>
<dbReference type="Pfam" id="PF00440">
    <property type="entry name" value="TetR_N"/>
    <property type="match status" value="1"/>
</dbReference>
<dbReference type="InterPro" id="IPR011075">
    <property type="entry name" value="TetR_C"/>
</dbReference>
<dbReference type="InterPro" id="IPR036271">
    <property type="entry name" value="Tet_transcr_reg_TetR-rel_C_sf"/>
</dbReference>
<dbReference type="InterPro" id="IPR009057">
    <property type="entry name" value="Homeodomain-like_sf"/>
</dbReference>
<dbReference type="SUPFAM" id="SSF46689">
    <property type="entry name" value="Homeodomain-like"/>
    <property type="match status" value="1"/>
</dbReference>
<evidence type="ECO:0000256" key="3">
    <source>
        <dbReference type="ARBA" id="ARBA00023163"/>
    </source>
</evidence>
<evidence type="ECO:0000256" key="2">
    <source>
        <dbReference type="ARBA" id="ARBA00023125"/>
    </source>
</evidence>
<keyword evidence="1" id="KW-0805">Transcription regulation</keyword>
<gene>
    <name evidence="6" type="ORF">GCM10022222_62770</name>
</gene>
<protein>
    <submittedName>
        <fullName evidence="6">TetR/AcrR family transcriptional regulator</fullName>
    </submittedName>
</protein>
<keyword evidence="2 4" id="KW-0238">DNA-binding</keyword>
<dbReference type="PROSITE" id="PS50977">
    <property type="entry name" value="HTH_TETR_2"/>
    <property type="match status" value="1"/>
</dbReference>
<feature type="domain" description="HTH tetR-type" evidence="5">
    <location>
        <begin position="6"/>
        <end position="66"/>
    </location>
</feature>
<evidence type="ECO:0000313" key="7">
    <source>
        <dbReference type="Proteomes" id="UP001500689"/>
    </source>
</evidence>